<accession>D1ANP6</accession>
<protein>
    <submittedName>
        <fullName evidence="9">PTS system sorbose subfamily IIB component</fullName>
    </submittedName>
</protein>
<organism evidence="9 10">
    <name type="scientific">Sebaldella termitidis (strain ATCC 33386 / NCTC 11300)</name>
    <dbReference type="NCBI Taxonomy" id="526218"/>
    <lineage>
        <taxon>Bacteria</taxon>
        <taxon>Fusobacteriati</taxon>
        <taxon>Fusobacteriota</taxon>
        <taxon>Fusobacteriia</taxon>
        <taxon>Fusobacteriales</taxon>
        <taxon>Leptotrichiaceae</taxon>
        <taxon>Sebaldella</taxon>
    </lineage>
</organism>
<keyword evidence="10" id="KW-1185">Reference proteome</keyword>
<dbReference type="PROSITE" id="PS51101">
    <property type="entry name" value="PTS_EIIB_TYPE_4"/>
    <property type="match status" value="1"/>
</dbReference>
<reference evidence="10" key="1">
    <citation type="submission" date="2009-09" db="EMBL/GenBank/DDBJ databases">
        <title>The complete chromosome of Sebaldella termitidis ATCC 33386.</title>
        <authorList>
            <consortium name="US DOE Joint Genome Institute (JGI-PGF)"/>
            <person name="Lucas S."/>
            <person name="Copeland A."/>
            <person name="Lapidus A."/>
            <person name="Glavina del Rio T."/>
            <person name="Dalin E."/>
            <person name="Tice H."/>
            <person name="Bruce D."/>
            <person name="Goodwin L."/>
            <person name="Pitluck S."/>
            <person name="Kyrpides N."/>
            <person name="Mavromatis K."/>
            <person name="Ivanova N."/>
            <person name="Mikhailova N."/>
            <person name="Sims D."/>
            <person name="Meincke L."/>
            <person name="Brettin T."/>
            <person name="Detter J.C."/>
            <person name="Han C."/>
            <person name="Larimer F."/>
            <person name="Land M."/>
            <person name="Hauser L."/>
            <person name="Markowitz V."/>
            <person name="Cheng J.F."/>
            <person name="Hugenholtz P."/>
            <person name="Woyke T."/>
            <person name="Wu D."/>
            <person name="Eisen J.A."/>
        </authorList>
    </citation>
    <scope>NUCLEOTIDE SEQUENCE [LARGE SCALE GENOMIC DNA]</scope>
    <source>
        <strain evidence="10">ATCC 33386 / NCTC 11300</strain>
    </source>
</reference>
<sequence>MAISFVRVDDRVIHGQIVTAWSKEFPCDGIIAVDDKIAQDPVLSNVFKGAAPSGVKVWIFDIKTALEKLPKIIESNKKYFIIAKTPVVFQKLTEGGADLRNDNNNKINVGPMHLKDGARTIGPNAAVTKEEEEAFDYLAQRYKVEFKLIPDKKAYYWEEVK</sequence>
<proteinExistence type="predicted"/>
<dbReference type="InterPro" id="IPR036667">
    <property type="entry name" value="PTS_IIB_sorbose-sp_sf"/>
</dbReference>
<dbReference type="Gene3D" id="3.40.35.10">
    <property type="entry name" value="Phosphotransferase system, sorbose subfamily IIB component"/>
    <property type="match status" value="1"/>
</dbReference>
<keyword evidence="3" id="KW-0963">Cytoplasm</keyword>
<dbReference type="Pfam" id="PF03830">
    <property type="entry name" value="PTSIIB_sorb"/>
    <property type="match status" value="1"/>
</dbReference>
<dbReference type="GO" id="GO:0005737">
    <property type="term" value="C:cytoplasm"/>
    <property type="evidence" value="ECO:0007669"/>
    <property type="project" value="UniProtKB-SubCell"/>
</dbReference>
<evidence type="ECO:0000259" key="8">
    <source>
        <dbReference type="PROSITE" id="PS51101"/>
    </source>
</evidence>
<evidence type="ECO:0000256" key="6">
    <source>
        <dbReference type="ARBA" id="ARBA00022683"/>
    </source>
</evidence>
<dbReference type="STRING" id="526218.Sterm_3008"/>
<comment type="subcellular location">
    <subcellularLocation>
        <location evidence="1">Cytoplasm</location>
    </subcellularLocation>
</comment>
<dbReference type="SUPFAM" id="SSF52728">
    <property type="entry name" value="PTS IIb component"/>
    <property type="match status" value="1"/>
</dbReference>
<keyword evidence="2" id="KW-0813">Transport</keyword>
<evidence type="ECO:0000256" key="4">
    <source>
        <dbReference type="ARBA" id="ARBA00022597"/>
    </source>
</evidence>
<keyword evidence="6" id="KW-0598">Phosphotransferase system</keyword>
<dbReference type="KEGG" id="str:Sterm_3008"/>
<keyword evidence="4" id="KW-0762">Sugar transport</keyword>
<name>D1ANP6_SEBTE</name>
<evidence type="ECO:0000256" key="1">
    <source>
        <dbReference type="ARBA" id="ARBA00004496"/>
    </source>
</evidence>
<reference evidence="9 10" key="2">
    <citation type="journal article" date="2010" name="Stand. Genomic Sci.">
        <title>Complete genome sequence of Sebaldella termitidis type strain (NCTC 11300).</title>
        <authorList>
            <person name="Harmon-Smith M."/>
            <person name="Celia L."/>
            <person name="Chertkov O."/>
            <person name="Lapidus A."/>
            <person name="Copeland A."/>
            <person name="Glavina Del Rio T."/>
            <person name="Nolan M."/>
            <person name="Lucas S."/>
            <person name="Tice H."/>
            <person name="Cheng J.F."/>
            <person name="Han C."/>
            <person name="Detter J.C."/>
            <person name="Bruce D."/>
            <person name="Goodwin L."/>
            <person name="Pitluck S."/>
            <person name="Pati A."/>
            <person name="Liolios K."/>
            <person name="Ivanova N."/>
            <person name="Mavromatis K."/>
            <person name="Mikhailova N."/>
            <person name="Chen A."/>
            <person name="Palaniappan K."/>
            <person name="Land M."/>
            <person name="Hauser L."/>
            <person name="Chang Y.J."/>
            <person name="Jeffries C.D."/>
            <person name="Brettin T."/>
            <person name="Goker M."/>
            <person name="Beck B."/>
            <person name="Bristow J."/>
            <person name="Eisen J.A."/>
            <person name="Markowitz V."/>
            <person name="Hugenholtz P."/>
            <person name="Kyrpides N.C."/>
            <person name="Klenk H.P."/>
            <person name="Chen F."/>
        </authorList>
    </citation>
    <scope>NUCLEOTIDE SEQUENCE [LARGE SCALE GENOMIC DNA]</scope>
    <source>
        <strain evidence="10">ATCC 33386 / NCTC 11300</strain>
    </source>
</reference>
<dbReference type="EMBL" id="CP001739">
    <property type="protein sequence ID" value="ACZ09850.1"/>
    <property type="molecule type" value="Genomic_DNA"/>
</dbReference>
<evidence type="ECO:0000313" key="9">
    <source>
        <dbReference type="EMBL" id="ACZ09850.1"/>
    </source>
</evidence>
<keyword evidence="7" id="KW-0418">Kinase</keyword>
<dbReference type="HOGENOM" id="CLU_116175_1_0_0"/>
<evidence type="ECO:0000313" key="10">
    <source>
        <dbReference type="Proteomes" id="UP000000845"/>
    </source>
</evidence>
<dbReference type="GO" id="GO:0009401">
    <property type="term" value="P:phosphoenolpyruvate-dependent sugar phosphotransferase system"/>
    <property type="evidence" value="ECO:0007669"/>
    <property type="project" value="UniProtKB-KW"/>
</dbReference>
<evidence type="ECO:0000256" key="7">
    <source>
        <dbReference type="ARBA" id="ARBA00022777"/>
    </source>
</evidence>
<evidence type="ECO:0000256" key="2">
    <source>
        <dbReference type="ARBA" id="ARBA00022448"/>
    </source>
</evidence>
<gene>
    <name evidence="9" type="ordered locus">Sterm_3008</name>
</gene>
<dbReference type="AlphaFoldDB" id="D1ANP6"/>
<dbReference type="GO" id="GO:0016301">
    <property type="term" value="F:kinase activity"/>
    <property type="evidence" value="ECO:0007669"/>
    <property type="project" value="UniProtKB-KW"/>
</dbReference>
<dbReference type="InterPro" id="IPR004720">
    <property type="entry name" value="PTS_IIB_sorbose-sp"/>
</dbReference>
<dbReference type="GO" id="GO:0008982">
    <property type="term" value="F:protein-N(PI)-phosphohistidine-sugar phosphotransferase activity"/>
    <property type="evidence" value="ECO:0007669"/>
    <property type="project" value="InterPro"/>
</dbReference>
<dbReference type="eggNOG" id="COG3444">
    <property type="taxonomic scope" value="Bacteria"/>
</dbReference>
<dbReference type="Proteomes" id="UP000000845">
    <property type="component" value="Chromosome"/>
</dbReference>
<evidence type="ECO:0000256" key="3">
    <source>
        <dbReference type="ARBA" id="ARBA00022490"/>
    </source>
</evidence>
<feature type="domain" description="PTS EIIB type-4" evidence="8">
    <location>
        <begin position="1"/>
        <end position="161"/>
    </location>
</feature>
<evidence type="ECO:0000256" key="5">
    <source>
        <dbReference type="ARBA" id="ARBA00022679"/>
    </source>
</evidence>
<keyword evidence="5" id="KW-0808">Transferase</keyword>
<dbReference type="RefSeq" id="WP_012862432.1">
    <property type="nucleotide sequence ID" value="NC_013517.1"/>
</dbReference>